<organism evidence="2 3">
    <name type="scientific">Breznakibacter xylanolyticus</name>
    <dbReference type="NCBI Taxonomy" id="990"/>
    <lineage>
        <taxon>Bacteria</taxon>
        <taxon>Pseudomonadati</taxon>
        <taxon>Bacteroidota</taxon>
        <taxon>Bacteroidia</taxon>
        <taxon>Marinilabiliales</taxon>
        <taxon>Marinilabiliaceae</taxon>
        <taxon>Breznakibacter</taxon>
    </lineage>
</organism>
<dbReference type="RefSeq" id="WP_111444298.1">
    <property type="nucleotide sequence ID" value="NZ_QKZK01000003.1"/>
</dbReference>
<dbReference type="SMART" id="SM00974">
    <property type="entry name" value="T5orf172"/>
    <property type="match status" value="1"/>
</dbReference>
<accession>A0A2W7NU45</accession>
<dbReference type="AlphaFoldDB" id="A0A2W7NU45"/>
<proteinExistence type="predicted"/>
<gene>
    <name evidence="2" type="ORF">LX69_00577</name>
</gene>
<feature type="domain" description="Bacteriophage T5 Orf172 DNA-binding" evidence="1">
    <location>
        <begin position="286"/>
        <end position="380"/>
    </location>
</feature>
<protein>
    <submittedName>
        <fullName evidence="2">T5orf172 domain-containing protein</fullName>
    </submittedName>
</protein>
<evidence type="ECO:0000259" key="1">
    <source>
        <dbReference type="SMART" id="SM00974"/>
    </source>
</evidence>
<dbReference type="Pfam" id="PF13455">
    <property type="entry name" value="MUG113"/>
    <property type="match status" value="1"/>
</dbReference>
<dbReference type="EMBL" id="QKZK01000003">
    <property type="protein sequence ID" value="PZX20124.1"/>
    <property type="molecule type" value="Genomic_DNA"/>
</dbReference>
<keyword evidence="3" id="KW-1185">Reference proteome</keyword>
<dbReference type="OrthoDB" id="9814995at2"/>
<comment type="caution">
    <text evidence="2">The sequence shown here is derived from an EMBL/GenBank/DDBJ whole genome shotgun (WGS) entry which is preliminary data.</text>
</comment>
<reference evidence="2 3" key="1">
    <citation type="submission" date="2018-06" db="EMBL/GenBank/DDBJ databases">
        <title>Genomic Encyclopedia of Archaeal and Bacterial Type Strains, Phase II (KMG-II): from individual species to whole genera.</title>
        <authorList>
            <person name="Goeker M."/>
        </authorList>
    </citation>
    <scope>NUCLEOTIDE SEQUENCE [LARGE SCALE GENOMIC DNA]</scope>
    <source>
        <strain evidence="2 3">DSM 6779</strain>
    </source>
</reference>
<evidence type="ECO:0000313" key="2">
    <source>
        <dbReference type="EMBL" id="PZX20124.1"/>
    </source>
</evidence>
<sequence>MTTKTKILDEIFNSDSLGLLNVKPKCSSARNADERLLASFQEIVDFYERNNNQEPTPNPSNIAEYQLYSRLKNLRESEEKISALASVDKYNLLQSAKQELISIDDIFSDNTFDLLNTDSEGLFDFKHTPKEYERASAEFVARRKPCKDFKKYEPLFKEIQKDLACNNRKLIDFAQRNLVEGSYYVHNGVLFLLEKISITQKEHYKPDGTRVREDGRTRCIFENGTESNMLKRSVEKILYANGKVVTENIQKVNEGFIENFCAITTEDEVAGYIYVLKSKSTDNRITSIQNLYKIGYSKTEVTERIKNAEKEPTYLMAPVDYIAGWKCFNMNPQKFEQLIHNFFGNSCLEIDVFDDNGKRFTPREWFIAPIEVIEQTIELIINGKVIYYKYDAVNMTIIKR</sequence>
<dbReference type="InterPro" id="IPR018306">
    <property type="entry name" value="Phage_T5_Orf172_DNA-bd"/>
</dbReference>
<evidence type="ECO:0000313" key="3">
    <source>
        <dbReference type="Proteomes" id="UP000249239"/>
    </source>
</evidence>
<dbReference type="Proteomes" id="UP000249239">
    <property type="component" value="Unassembled WGS sequence"/>
</dbReference>
<name>A0A2W7NU45_9BACT</name>